<dbReference type="GO" id="GO:0006260">
    <property type="term" value="P:DNA replication"/>
    <property type="evidence" value="ECO:0007669"/>
    <property type="project" value="UniProtKB-KW"/>
</dbReference>
<keyword evidence="3" id="KW-0235">DNA replication</keyword>
<keyword evidence="5" id="KW-0255">Endonuclease</keyword>
<evidence type="ECO:0000259" key="7">
    <source>
        <dbReference type="Pfam" id="PF05840"/>
    </source>
</evidence>
<evidence type="ECO:0000256" key="4">
    <source>
        <dbReference type="ARBA" id="ARBA00022722"/>
    </source>
</evidence>
<evidence type="ECO:0000313" key="8">
    <source>
        <dbReference type="EMBL" id="EAT13371.1"/>
    </source>
</evidence>
<accession>Q1N4Q7</accession>
<dbReference type="EMBL" id="AAQH01000002">
    <property type="protein sequence ID" value="EAT13371.1"/>
    <property type="molecule type" value="Genomic_DNA"/>
</dbReference>
<evidence type="ECO:0000313" key="9">
    <source>
        <dbReference type="Proteomes" id="UP000004263"/>
    </source>
</evidence>
<dbReference type="Proteomes" id="UP000004263">
    <property type="component" value="Unassembled WGS sequence"/>
</dbReference>
<comment type="caution">
    <text evidence="8">The sequence shown here is derived from an EMBL/GenBank/DDBJ whole genome shotgun (WGS) entry which is preliminary data.</text>
</comment>
<name>Q1N4Q7_9GAMM</name>
<dbReference type="HOGENOM" id="CLU_013772_4_1_6"/>
<proteinExistence type="inferred from homology"/>
<dbReference type="AlphaFoldDB" id="Q1N4Q7"/>
<evidence type="ECO:0000256" key="2">
    <source>
        <dbReference type="ARBA" id="ARBA00009260"/>
    </source>
</evidence>
<dbReference type="Pfam" id="PF05840">
    <property type="entry name" value="Phage_GPA"/>
    <property type="match status" value="1"/>
</dbReference>
<dbReference type="STRING" id="207949.RED65_01385"/>
<dbReference type="InterPro" id="IPR008766">
    <property type="entry name" value="Replication_gene_A-like"/>
</dbReference>
<evidence type="ECO:0000256" key="1">
    <source>
        <dbReference type="ARBA" id="ARBA00003293"/>
    </source>
</evidence>
<reference evidence="8 9" key="1">
    <citation type="submission" date="2006-03" db="EMBL/GenBank/DDBJ databases">
        <authorList>
            <person name="Pinhassi J."/>
            <person name="Pedros-Alio C."/>
            <person name="Ferriera S."/>
            <person name="Johnson J."/>
            <person name="Kravitz S."/>
            <person name="Halpern A."/>
            <person name="Remington K."/>
            <person name="Beeson K."/>
            <person name="Tran B."/>
            <person name="Rogers Y.-H."/>
            <person name="Friedman R."/>
            <person name="Venter J.C."/>
        </authorList>
    </citation>
    <scope>NUCLEOTIDE SEQUENCE [LARGE SCALE GENOMIC DNA]</scope>
    <source>
        <strain evidence="8 9">RED65</strain>
    </source>
</reference>
<protein>
    <submittedName>
        <fullName evidence="8">Putative replication protein</fullName>
    </submittedName>
</protein>
<organism evidence="8 9">
    <name type="scientific">Bermanella marisrubri</name>
    <dbReference type="NCBI Taxonomy" id="207949"/>
    <lineage>
        <taxon>Bacteria</taxon>
        <taxon>Pseudomonadati</taxon>
        <taxon>Pseudomonadota</taxon>
        <taxon>Gammaproteobacteria</taxon>
        <taxon>Oceanospirillales</taxon>
        <taxon>Oceanospirillaceae</taxon>
        <taxon>Bermanella</taxon>
    </lineage>
</organism>
<keyword evidence="9" id="KW-1185">Reference proteome</keyword>
<dbReference type="GO" id="GO:0004519">
    <property type="term" value="F:endonuclease activity"/>
    <property type="evidence" value="ECO:0007669"/>
    <property type="project" value="UniProtKB-KW"/>
</dbReference>
<evidence type="ECO:0000256" key="3">
    <source>
        <dbReference type="ARBA" id="ARBA00022705"/>
    </source>
</evidence>
<dbReference type="GO" id="GO:0016787">
    <property type="term" value="F:hydrolase activity"/>
    <property type="evidence" value="ECO:0007669"/>
    <property type="project" value="UniProtKB-KW"/>
</dbReference>
<keyword evidence="4" id="KW-0540">Nuclease</keyword>
<comment type="similarity">
    <text evidence="2">Belongs to the phage GPA family.</text>
</comment>
<dbReference type="RefSeq" id="WP_007017755.1">
    <property type="nucleotide sequence ID" value="NZ_CH724114.1"/>
</dbReference>
<evidence type="ECO:0000256" key="6">
    <source>
        <dbReference type="ARBA" id="ARBA00022801"/>
    </source>
</evidence>
<evidence type="ECO:0000256" key="5">
    <source>
        <dbReference type="ARBA" id="ARBA00022759"/>
    </source>
</evidence>
<keyword evidence="6" id="KW-0378">Hydrolase</keyword>
<sequence length="582" mass="66079">MVDFVRKELVKTVRPLALKAGCLRNTLIADWQRTVKTGGFNAASQANDRLRKTVNRMKFGSFGLGNTDRNDMKNYCDRMAKTFFEVVPKFPFHMSIDDAADVISSAAKLRAHGLEWKRPECDAEAEVSLYRLYNRLCSPSFWMNKLKRRQKRVIEEVARDYGLVNKYRGAYVSDLSLSLRQREARKNQKILENTLAVNDDGESYTLAELQALSISNPEIRRAELMSRVRGFELMAEQNQHIAVFWTVTCPSRFHSHSATNGQRNKKHNGETVRDAQNYLVSMWAAFRSWCDRNGIYFYGFRVAEPHHDGCPHWHVLVFGDSKDLQKATSELSARSLREDGAEHGANVNRFTAEWIRSGETKDGRKLSAAGYIAKYIAKSVDGFSVAGDSSIDENGNRFEMGQDSESGAARVVAWARSHGIRQFQQIGGAYVSVWREIRKLHGVCDDDEAAEIIEAVEEKMSVDAAVAWAVFNFLNGAGDGQRLKLWRDDLRPESHNLTFIENRLKENCSPLEFPIEQVEVSRFGQYGPSYLNGYGEVVSKIKGLVLDGSKKIVTRLREWVLLKKDEMKTLDFAASPRLDLCQ</sequence>
<comment type="function">
    <text evidence="1">Possible endonuclease which induces a single-strand cut and initiates DNA replication.</text>
</comment>
<feature type="domain" description="Replication gene A protein-like" evidence="7">
    <location>
        <begin position="118"/>
        <end position="382"/>
    </location>
</feature>
<gene>
    <name evidence="8" type="ORF">RED65_01385</name>
</gene>